<dbReference type="Pfam" id="PF00067">
    <property type="entry name" value="p450"/>
    <property type="match status" value="1"/>
</dbReference>
<dbReference type="RefSeq" id="XP_016247773.1">
    <property type="nucleotide sequence ID" value="XM_016394354.1"/>
</dbReference>
<evidence type="ECO:0000256" key="3">
    <source>
        <dbReference type="ARBA" id="ARBA00022723"/>
    </source>
</evidence>
<protein>
    <recommendedName>
        <fullName evidence="10">Cytochrome P450</fullName>
    </recommendedName>
</protein>
<gene>
    <name evidence="8" type="ORF">PV07_07285</name>
</gene>
<keyword evidence="9" id="KW-1185">Reference proteome</keyword>
<dbReference type="PROSITE" id="PS00086">
    <property type="entry name" value="CYTOCHROME_P450"/>
    <property type="match status" value="1"/>
</dbReference>
<keyword evidence="4 7" id="KW-0560">Oxidoreductase</keyword>
<evidence type="ECO:0000256" key="1">
    <source>
        <dbReference type="ARBA" id="ARBA00001971"/>
    </source>
</evidence>
<dbReference type="AlphaFoldDB" id="A0A0D2AR71"/>
<dbReference type="VEuPathDB" id="FungiDB:PV07_07285"/>
<dbReference type="HOGENOM" id="CLU_001570_25_2_1"/>
<comment type="similarity">
    <text evidence="2 7">Belongs to the cytochrome P450 family.</text>
</comment>
<dbReference type="PRINTS" id="PR00463">
    <property type="entry name" value="EP450I"/>
</dbReference>
<dbReference type="GO" id="GO:0020037">
    <property type="term" value="F:heme binding"/>
    <property type="evidence" value="ECO:0007669"/>
    <property type="project" value="InterPro"/>
</dbReference>
<evidence type="ECO:0000256" key="4">
    <source>
        <dbReference type="ARBA" id="ARBA00023002"/>
    </source>
</evidence>
<dbReference type="PRINTS" id="PR00385">
    <property type="entry name" value="P450"/>
</dbReference>
<evidence type="ECO:0000256" key="5">
    <source>
        <dbReference type="ARBA" id="ARBA00023004"/>
    </source>
</evidence>
<keyword evidence="5 6" id="KW-0408">Iron</keyword>
<comment type="cofactor">
    <cofactor evidence="1 6">
        <name>heme</name>
        <dbReference type="ChEBI" id="CHEBI:30413"/>
    </cofactor>
</comment>
<evidence type="ECO:0008006" key="10">
    <source>
        <dbReference type="Google" id="ProtNLM"/>
    </source>
</evidence>
<evidence type="ECO:0000313" key="9">
    <source>
        <dbReference type="Proteomes" id="UP000054466"/>
    </source>
</evidence>
<dbReference type="InterPro" id="IPR050121">
    <property type="entry name" value="Cytochrome_P450_monoxygenase"/>
</dbReference>
<dbReference type="InterPro" id="IPR001128">
    <property type="entry name" value="Cyt_P450"/>
</dbReference>
<dbReference type="EMBL" id="KN847043">
    <property type="protein sequence ID" value="KIW27557.1"/>
    <property type="molecule type" value="Genomic_DNA"/>
</dbReference>
<organism evidence="8 9">
    <name type="scientific">Cladophialophora immunda</name>
    <dbReference type="NCBI Taxonomy" id="569365"/>
    <lineage>
        <taxon>Eukaryota</taxon>
        <taxon>Fungi</taxon>
        <taxon>Dikarya</taxon>
        <taxon>Ascomycota</taxon>
        <taxon>Pezizomycotina</taxon>
        <taxon>Eurotiomycetes</taxon>
        <taxon>Chaetothyriomycetidae</taxon>
        <taxon>Chaetothyriales</taxon>
        <taxon>Herpotrichiellaceae</taxon>
        <taxon>Cladophialophora</taxon>
    </lineage>
</organism>
<dbReference type="InterPro" id="IPR017972">
    <property type="entry name" value="Cyt_P450_CS"/>
</dbReference>
<dbReference type="CDD" id="cd11070">
    <property type="entry name" value="CYP56-like"/>
    <property type="match status" value="1"/>
</dbReference>
<dbReference type="Proteomes" id="UP000054466">
    <property type="component" value="Unassembled WGS sequence"/>
</dbReference>
<accession>A0A0D2AR71</accession>
<dbReference type="InterPro" id="IPR036396">
    <property type="entry name" value="Cyt_P450_sf"/>
</dbReference>
<reference evidence="8 9" key="1">
    <citation type="submission" date="2015-01" db="EMBL/GenBank/DDBJ databases">
        <title>The Genome Sequence of Cladophialophora immunda CBS83496.</title>
        <authorList>
            <consortium name="The Broad Institute Genomics Platform"/>
            <person name="Cuomo C."/>
            <person name="de Hoog S."/>
            <person name="Gorbushina A."/>
            <person name="Stielow B."/>
            <person name="Teixiera M."/>
            <person name="Abouelleil A."/>
            <person name="Chapman S.B."/>
            <person name="Priest M."/>
            <person name="Young S.K."/>
            <person name="Wortman J."/>
            <person name="Nusbaum C."/>
            <person name="Birren B."/>
        </authorList>
    </citation>
    <scope>NUCLEOTIDE SEQUENCE [LARGE SCALE GENOMIC DNA]</scope>
    <source>
        <strain evidence="8 9">CBS 83496</strain>
    </source>
</reference>
<evidence type="ECO:0000256" key="2">
    <source>
        <dbReference type="ARBA" id="ARBA00010617"/>
    </source>
</evidence>
<keyword evidence="7" id="KW-0503">Monooxygenase</keyword>
<dbReference type="STRING" id="569365.A0A0D2AR71"/>
<dbReference type="GO" id="GO:0016705">
    <property type="term" value="F:oxidoreductase activity, acting on paired donors, with incorporation or reduction of molecular oxygen"/>
    <property type="evidence" value="ECO:0007669"/>
    <property type="project" value="InterPro"/>
</dbReference>
<dbReference type="OrthoDB" id="1470350at2759"/>
<evidence type="ECO:0000256" key="7">
    <source>
        <dbReference type="RuleBase" id="RU000461"/>
    </source>
</evidence>
<sequence length="568" mass="64411">MALNSTVVTLVCIPLLAMLAARTYGLVVNYLQARKLGIPMVILPFSWHDDLWIIIYPWFRRLRDLPGIGHIFVFSYHSWAQDERYRPHQTYGDVFVIVAPTKNEIVVNDPVVAVELQTQYKSWIKPQPLYEIFESFGPNVISINGEDWQRHRRIVNPAFREQNNKLVWEESLRQARQMIEAVTNRVDASRTMLDVRNDCVLIAMHVLSAAGFGHMHDFDGGLGEIPQGHKTSLAESLKFLLQNILFSVLFKNMPTLRFMMPALYRQLTAMTNEFTQYMKEVIAYNRAITQGGGNSNGADIVSALVEADEAAKREQKTLAHGAGGKPMYLSDSELLGNLYIFNLAGFETTANALTYTIPFLATNREIQDWVGDEVDTVLKGRDAEKLDYEGVFPQLVRCLALMYETLRLWGPVPSTERWCVGQPHAIRVNGQEIMVPVETYVSLNLYAVHSDPRWWGDDSLKWNPRRWIVADPATGKESIAHPPPGAAFVPWSVGPRVCPGKKFSQVEFVAVISTLLREYRLKPLIMEGKMTTEEQASSALLEVLEDSMNVITPKMRRPEDAGVVFVRR</sequence>
<keyword evidence="6 7" id="KW-0349">Heme</keyword>
<evidence type="ECO:0000256" key="6">
    <source>
        <dbReference type="PIRSR" id="PIRSR602401-1"/>
    </source>
</evidence>
<dbReference type="PANTHER" id="PTHR24305">
    <property type="entry name" value="CYTOCHROME P450"/>
    <property type="match status" value="1"/>
</dbReference>
<dbReference type="SUPFAM" id="SSF48264">
    <property type="entry name" value="Cytochrome P450"/>
    <property type="match status" value="1"/>
</dbReference>
<dbReference type="GO" id="GO:0004497">
    <property type="term" value="F:monooxygenase activity"/>
    <property type="evidence" value="ECO:0007669"/>
    <property type="project" value="UniProtKB-KW"/>
</dbReference>
<feature type="binding site" description="axial binding residue" evidence="6">
    <location>
        <position position="498"/>
    </location>
    <ligand>
        <name>heme</name>
        <dbReference type="ChEBI" id="CHEBI:30413"/>
    </ligand>
    <ligandPart>
        <name>Fe</name>
        <dbReference type="ChEBI" id="CHEBI:18248"/>
    </ligandPart>
</feature>
<dbReference type="GO" id="GO:0005506">
    <property type="term" value="F:iron ion binding"/>
    <property type="evidence" value="ECO:0007669"/>
    <property type="project" value="InterPro"/>
</dbReference>
<name>A0A0D2AR71_9EURO</name>
<dbReference type="InterPro" id="IPR002401">
    <property type="entry name" value="Cyt_P450_E_grp-I"/>
</dbReference>
<proteinExistence type="inferred from homology"/>
<keyword evidence="3 6" id="KW-0479">Metal-binding</keyword>
<evidence type="ECO:0000313" key="8">
    <source>
        <dbReference type="EMBL" id="KIW27557.1"/>
    </source>
</evidence>
<dbReference type="PANTHER" id="PTHR24305:SF166">
    <property type="entry name" value="CYTOCHROME P450 12A4, MITOCHONDRIAL-RELATED"/>
    <property type="match status" value="1"/>
</dbReference>
<dbReference type="Gene3D" id="1.10.630.10">
    <property type="entry name" value="Cytochrome P450"/>
    <property type="match status" value="1"/>
</dbReference>
<dbReference type="GeneID" id="27346479"/>